<reference evidence="2 3" key="1">
    <citation type="journal article" date="2013" name="Genome Announc.">
        <title>Draft Genome Sequence of Rhodococcus rhodnii Strain LMG5362, a Symbiont of Rhodnius prolixus (Hemiptera, Reduviidae, Triatominae), the Principle Vector of Trypanosoma cruzi.</title>
        <authorList>
            <person name="Pachebat J.A."/>
            <person name="van Keulen G."/>
            <person name="Whitten M.M."/>
            <person name="Girdwood S."/>
            <person name="Del Sol R."/>
            <person name="Dyson P.J."/>
            <person name="Facey P.D."/>
        </authorList>
    </citation>
    <scope>NUCLEOTIDE SEQUENCE [LARGE SCALE GENOMIC DNA]</scope>
    <source>
        <strain evidence="2 3">LMG 5362</strain>
    </source>
</reference>
<feature type="transmembrane region" description="Helical" evidence="1">
    <location>
        <begin position="142"/>
        <end position="163"/>
    </location>
</feature>
<evidence type="ECO:0000313" key="3">
    <source>
        <dbReference type="Proteomes" id="UP000013525"/>
    </source>
</evidence>
<feature type="transmembrane region" description="Helical" evidence="1">
    <location>
        <begin position="348"/>
        <end position="368"/>
    </location>
</feature>
<evidence type="ECO:0008006" key="4">
    <source>
        <dbReference type="Google" id="ProtNLM"/>
    </source>
</evidence>
<protein>
    <recommendedName>
        <fullName evidence="4">Transmembrane protein</fullName>
    </recommendedName>
</protein>
<feature type="transmembrane region" description="Helical" evidence="1">
    <location>
        <begin position="87"/>
        <end position="107"/>
    </location>
</feature>
<keyword evidence="1" id="KW-0812">Transmembrane</keyword>
<keyword evidence="1" id="KW-0472">Membrane</keyword>
<dbReference type="Proteomes" id="UP000013525">
    <property type="component" value="Unassembled WGS sequence"/>
</dbReference>
<keyword evidence="3" id="KW-1185">Reference proteome</keyword>
<feature type="transmembrane region" description="Helical" evidence="1">
    <location>
        <begin position="380"/>
        <end position="399"/>
    </location>
</feature>
<evidence type="ECO:0000256" key="1">
    <source>
        <dbReference type="SAM" id="Phobius"/>
    </source>
</evidence>
<feature type="transmembrane region" description="Helical" evidence="1">
    <location>
        <begin position="12"/>
        <end position="36"/>
    </location>
</feature>
<feature type="transmembrane region" description="Helical" evidence="1">
    <location>
        <begin position="302"/>
        <end position="328"/>
    </location>
</feature>
<dbReference type="EMBL" id="APMY01000070">
    <property type="protein sequence ID" value="EOM76343.1"/>
    <property type="molecule type" value="Genomic_DNA"/>
</dbReference>
<comment type="caution">
    <text evidence="2">The sequence shown here is derived from an EMBL/GenBank/DDBJ whole genome shotgun (WGS) entry which is preliminary data.</text>
</comment>
<evidence type="ECO:0000313" key="2">
    <source>
        <dbReference type="EMBL" id="EOM76343.1"/>
    </source>
</evidence>
<dbReference type="PROSITE" id="PS51257">
    <property type="entry name" value="PROKAR_LIPOPROTEIN"/>
    <property type="match status" value="1"/>
</dbReference>
<proteinExistence type="predicted"/>
<feature type="transmembrane region" description="Helical" evidence="1">
    <location>
        <begin position="274"/>
        <end position="295"/>
    </location>
</feature>
<name>R7WM27_9NOCA</name>
<dbReference type="eggNOG" id="ENOG502Z7TU">
    <property type="taxonomic scope" value="Bacteria"/>
</dbReference>
<dbReference type="AlphaFoldDB" id="R7WM27"/>
<organism evidence="2 3">
    <name type="scientific">Rhodococcus rhodnii LMG 5362</name>
    <dbReference type="NCBI Taxonomy" id="1273125"/>
    <lineage>
        <taxon>Bacteria</taxon>
        <taxon>Bacillati</taxon>
        <taxon>Actinomycetota</taxon>
        <taxon>Actinomycetes</taxon>
        <taxon>Mycobacteriales</taxon>
        <taxon>Nocardiaceae</taxon>
        <taxon>Rhodococcus</taxon>
    </lineage>
</organism>
<dbReference type="RefSeq" id="WP_010838398.1">
    <property type="nucleotide sequence ID" value="NZ_APMY01000070.1"/>
</dbReference>
<gene>
    <name evidence="2" type="ORF">Rrhod_2344</name>
</gene>
<feature type="transmembrane region" description="Helical" evidence="1">
    <location>
        <begin position="544"/>
        <end position="569"/>
    </location>
</feature>
<feature type="transmembrane region" description="Helical" evidence="1">
    <location>
        <begin position="206"/>
        <end position="226"/>
    </location>
</feature>
<feature type="transmembrane region" description="Helical" evidence="1">
    <location>
        <begin position="170"/>
        <end position="200"/>
    </location>
</feature>
<sequence>MGRSHTRTPLPLFVRLPLFVWLPLLYSAALACLILGPLLGPGHLLLRDAVSTPRSYLTDTALGLGEAAARAVPQDALVAALSSVVDGGIVVTAILLLSLTLAGAGAAAMVGSVLPGSGLAARLLAVTVTLWNPYVAERLLQGHWSLLAGYAALPWTVAAAVAVRRGDARGWALLAVCLAAAGLTPTGVVLVAILAVVTLADSPRRLVAVAGLFALAASPWLVATSVGGGDGGSDPAGVAAFAARAEPGLGTLGSVAGLGGIWNADAVPPGRTSGFAVVGTVVLLAIVAAGLPALWRRRRHPVVVGVVALAAATIALVALAATPPGIALGELLVESVPGAGLARDTQKWVALTVPAYALAAAAALRGGVLARHRAPAATSAALALLVALPGLAWGVSGALRPVTYSPEWRTVVAHVDDGPGDVAVLPAGMFRVWDGRPSLDPAPRMLPADVPQTGELVVSGGTVAGEGGRAGEIEDALLAGAPAGVLADLGVRWVLVEHGTPGPTRTPDELREAGYEDVFRGSELTLVRVPGDVTDTAASSRDRAIVLAAHGVWLVTGLAGAAVLGASVLRGTVLPRAGLHGAVRHRGVRPRQRR</sequence>
<accession>R7WM27</accession>
<keyword evidence="1" id="KW-1133">Transmembrane helix</keyword>